<dbReference type="Gene3D" id="3.50.50.60">
    <property type="entry name" value="FAD/NAD(P)-binding domain"/>
    <property type="match status" value="1"/>
</dbReference>
<organism evidence="1">
    <name type="scientific">Boseongicola sp. SB0664_bin_43</name>
    <dbReference type="NCBI Taxonomy" id="2604844"/>
    <lineage>
        <taxon>Bacteria</taxon>
        <taxon>Pseudomonadati</taxon>
        <taxon>Pseudomonadota</taxon>
        <taxon>Alphaproteobacteria</taxon>
        <taxon>Rhodobacterales</taxon>
        <taxon>Paracoccaceae</taxon>
        <taxon>Boseongicola</taxon>
    </lineage>
</organism>
<name>A0A6B0XYX2_9RHOB</name>
<proteinExistence type="predicted"/>
<feature type="non-terminal residue" evidence="1">
    <location>
        <position position="1"/>
    </location>
</feature>
<sequence length="138" mass="15197">PQAESAARADLRKAHGIFTDQWTTQAMRYAQRVPTLGVPSTAKGVVDLYDASTDWIPIYDSTSLGGYYMACGSSGNQYKNAPIAGKLMAALVDYCEAGNDHDSDPLTFRLPYIERDIDVGFYSRKREINEESSFSVLG</sequence>
<gene>
    <name evidence="1" type="ORF">F4Y60_06495</name>
</gene>
<accession>A0A6B0XYX2</accession>
<dbReference type="InterPro" id="IPR036188">
    <property type="entry name" value="FAD/NAD-bd_sf"/>
</dbReference>
<dbReference type="Gene3D" id="3.30.9.10">
    <property type="entry name" value="D-Amino Acid Oxidase, subunit A, domain 2"/>
    <property type="match status" value="1"/>
</dbReference>
<protein>
    <submittedName>
        <fullName evidence="1">FAD-binding oxidoreductase</fullName>
    </submittedName>
</protein>
<evidence type="ECO:0000313" key="1">
    <source>
        <dbReference type="EMBL" id="MXY33728.1"/>
    </source>
</evidence>
<reference evidence="1" key="1">
    <citation type="submission" date="2019-09" db="EMBL/GenBank/DDBJ databases">
        <title>Characterisation of the sponge microbiome using genome-centric metagenomics.</title>
        <authorList>
            <person name="Engelberts J.P."/>
            <person name="Robbins S.J."/>
            <person name="De Goeij J.M."/>
            <person name="Aranda M."/>
            <person name="Bell S.C."/>
            <person name="Webster N.S."/>
        </authorList>
    </citation>
    <scope>NUCLEOTIDE SEQUENCE</scope>
    <source>
        <strain evidence="1">SB0664_bin_43</strain>
    </source>
</reference>
<dbReference type="EMBL" id="VXRY01000260">
    <property type="protein sequence ID" value="MXY33728.1"/>
    <property type="molecule type" value="Genomic_DNA"/>
</dbReference>
<dbReference type="AlphaFoldDB" id="A0A6B0XYX2"/>
<comment type="caution">
    <text evidence="1">The sequence shown here is derived from an EMBL/GenBank/DDBJ whole genome shotgun (WGS) entry which is preliminary data.</text>
</comment>